<sequence length="38" mass="4242">MLTVGSPWVVMLQGRRCRPAGKALVLSPRRSPPLLRLE</sequence>
<dbReference type="InParanoid" id="A0A804I9V3"/>
<gene>
    <name evidence="1" type="ORF">GSMUA_211450.1</name>
</gene>
<protein>
    <submittedName>
        <fullName evidence="1">(wild Malaysian banana) hypothetical protein</fullName>
    </submittedName>
</protein>
<dbReference type="AlphaFoldDB" id="A0A804I9V3"/>
<reference evidence="2" key="2">
    <citation type="submission" date="2021-05" db="UniProtKB">
        <authorList>
            <consortium name="EnsemblPlants"/>
        </authorList>
    </citation>
    <scope>IDENTIFICATION</scope>
    <source>
        <strain evidence="2">subsp. malaccensis</strain>
    </source>
</reference>
<evidence type="ECO:0000313" key="2">
    <source>
        <dbReference type="EnsemblPlants" id="Ma03_p08550.1"/>
    </source>
</evidence>
<accession>A0A804I9V3</accession>
<dbReference type="EMBL" id="HG996468">
    <property type="protein sequence ID" value="CAG1849559.1"/>
    <property type="molecule type" value="Genomic_DNA"/>
</dbReference>
<evidence type="ECO:0000313" key="3">
    <source>
        <dbReference type="Proteomes" id="UP000012960"/>
    </source>
</evidence>
<dbReference type="Gramene" id="Ma03_t08550.1">
    <property type="protein sequence ID" value="Ma03_p08550.1"/>
    <property type="gene ID" value="Ma03_g08550"/>
</dbReference>
<dbReference type="Proteomes" id="UP000012960">
    <property type="component" value="Unplaced"/>
</dbReference>
<organism evidence="2 3">
    <name type="scientific">Musa acuminata subsp. malaccensis</name>
    <name type="common">Wild banana</name>
    <name type="synonym">Musa malaccensis</name>
    <dbReference type="NCBI Taxonomy" id="214687"/>
    <lineage>
        <taxon>Eukaryota</taxon>
        <taxon>Viridiplantae</taxon>
        <taxon>Streptophyta</taxon>
        <taxon>Embryophyta</taxon>
        <taxon>Tracheophyta</taxon>
        <taxon>Spermatophyta</taxon>
        <taxon>Magnoliopsida</taxon>
        <taxon>Liliopsida</taxon>
        <taxon>Zingiberales</taxon>
        <taxon>Musaceae</taxon>
        <taxon>Musa</taxon>
    </lineage>
</organism>
<name>A0A804I9V3_MUSAM</name>
<evidence type="ECO:0000313" key="1">
    <source>
        <dbReference type="EMBL" id="CAG1849559.1"/>
    </source>
</evidence>
<dbReference type="EnsemblPlants" id="Ma03_t08550.1">
    <property type="protein sequence ID" value="Ma03_p08550.1"/>
    <property type="gene ID" value="Ma03_g08550"/>
</dbReference>
<proteinExistence type="predicted"/>
<keyword evidence="3" id="KW-1185">Reference proteome</keyword>
<reference evidence="1" key="1">
    <citation type="submission" date="2021-03" db="EMBL/GenBank/DDBJ databases">
        <authorList>
            <consortium name="Genoscope - CEA"/>
            <person name="William W."/>
        </authorList>
    </citation>
    <scope>NUCLEOTIDE SEQUENCE</scope>
    <source>
        <strain evidence="1">Doubled-haploid Pahang</strain>
    </source>
</reference>